<dbReference type="InterPro" id="IPR001867">
    <property type="entry name" value="OmpR/PhoB-type_DNA-bd"/>
</dbReference>
<keyword evidence="3" id="KW-0805">Transcription regulation</keyword>
<dbReference type="SUPFAM" id="SSF46894">
    <property type="entry name" value="C-terminal effector domain of the bipartite response regulators"/>
    <property type="match status" value="1"/>
</dbReference>
<reference evidence="9" key="1">
    <citation type="submission" date="2020-05" db="EMBL/GenBank/DDBJ databases">
        <authorList>
            <person name="Chiriac C."/>
            <person name="Salcher M."/>
            <person name="Ghai R."/>
            <person name="Kavagutti S V."/>
        </authorList>
    </citation>
    <scope>NUCLEOTIDE SEQUENCE</scope>
</reference>
<dbReference type="GO" id="GO:0005829">
    <property type="term" value="C:cytosol"/>
    <property type="evidence" value="ECO:0007669"/>
    <property type="project" value="TreeGrafter"/>
</dbReference>
<dbReference type="FunFam" id="3.40.50.2300:FF:000001">
    <property type="entry name" value="DNA-binding response regulator PhoB"/>
    <property type="match status" value="1"/>
</dbReference>
<keyword evidence="1" id="KW-0597">Phosphoprotein</keyword>
<keyword evidence="2" id="KW-0902">Two-component regulatory system</keyword>
<feature type="domain" description="Response regulatory" evidence="7">
    <location>
        <begin position="29"/>
        <end position="142"/>
    </location>
</feature>
<dbReference type="EMBL" id="CAFBMW010000008">
    <property type="protein sequence ID" value="CAB4932506.1"/>
    <property type="molecule type" value="Genomic_DNA"/>
</dbReference>
<evidence type="ECO:0000259" key="7">
    <source>
        <dbReference type="PROSITE" id="PS50110"/>
    </source>
</evidence>
<protein>
    <submittedName>
        <fullName evidence="9">Unannotated protein</fullName>
    </submittedName>
</protein>
<dbReference type="Gene3D" id="1.10.10.10">
    <property type="entry name" value="Winged helix-like DNA-binding domain superfamily/Winged helix DNA-binding domain"/>
    <property type="match status" value="1"/>
</dbReference>
<organism evidence="9">
    <name type="scientific">freshwater metagenome</name>
    <dbReference type="NCBI Taxonomy" id="449393"/>
    <lineage>
        <taxon>unclassified sequences</taxon>
        <taxon>metagenomes</taxon>
        <taxon>ecological metagenomes</taxon>
    </lineage>
</organism>
<evidence type="ECO:0000256" key="4">
    <source>
        <dbReference type="ARBA" id="ARBA00023125"/>
    </source>
</evidence>
<dbReference type="GO" id="GO:0032993">
    <property type="term" value="C:protein-DNA complex"/>
    <property type="evidence" value="ECO:0007669"/>
    <property type="project" value="TreeGrafter"/>
</dbReference>
<evidence type="ECO:0000256" key="6">
    <source>
        <dbReference type="SAM" id="MobiDB-lite"/>
    </source>
</evidence>
<dbReference type="SMART" id="SM00862">
    <property type="entry name" value="Trans_reg_C"/>
    <property type="match status" value="1"/>
</dbReference>
<dbReference type="Gene3D" id="6.10.250.690">
    <property type="match status" value="1"/>
</dbReference>
<evidence type="ECO:0000256" key="1">
    <source>
        <dbReference type="ARBA" id="ARBA00022553"/>
    </source>
</evidence>
<gene>
    <name evidence="9" type="ORF">UFOPK3662_01319</name>
</gene>
<sequence length="266" mass="28661">MGGMADHGGEGGASPAAPVASRRPPSGLRAMVVEDEQTLAELLGSYLEHDGFEVSVVHDGLDAVATARGVDPDVVVLDLGLPGLDGVEVCRQLRTFSDAYVVMLTARSDEVDTLIGLSVGADDYMTKPFSPRELMARVQTMFRRPRATGKPSAEPAGPHGLGELEGARRFGTLTVDPVGRDVWLDGETVALTRTEFDLLATLSEHPRMAFSRHQLIEAVWGPSWMGDEHLVDVHVGHLRRKLGDDPVEGRFVRTVRGVGYRMGAGQ</sequence>
<evidence type="ECO:0000256" key="5">
    <source>
        <dbReference type="ARBA" id="ARBA00023163"/>
    </source>
</evidence>
<feature type="domain" description="OmpR/PhoB-type" evidence="8">
    <location>
        <begin position="165"/>
        <end position="264"/>
    </location>
</feature>
<dbReference type="InterPro" id="IPR036388">
    <property type="entry name" value="WH-like_DNA-bd_sf"/>
</dbReference>
<dbReference type="PROSITE" id="PS50110">
    <property type="entry name" value="RESPONSE_REGULATORY"/>
    <property type="match status" value="1"/>
</dbReference>
<keyword evidence="5" id="KW-0804">Transcription</keyword>
<dbReference type="PROSITE" id="PS51755">
    <property type="entry name" value="OMPR_PHOB"/>
    <property type="match status" value="1"/>
</dbReference>
<feature type="compositionally biased region" description="Low complexity" evidence="6">
    <location>
        <begin position="13"/>
        <end position="24"/>
    </location>
</feature>
<dbReference type="Pfam" id="PF00072">
    <property type="entry name" value="Response_reg"/>
    <property type="match status" value="1"/>
</dbReference>
<dbReference type="FunFam" id="1.10.10.10:FF:000018">
    <property type="entry name" value="DNA-binding response regulator ResD"/>
    <property type="match status" value="1"/>
</dbReference>
<dbReference type="SMART" id="SM00448">
    <property type="entry name" value="REC"/>
    <property type="match status" value="1"/>
</dbReference>
<dbReference type="PANTHER" id="PTHR48111">
    <property type="entry name" value="REGULATOR OF RPOS"/>
    <property type="match status" value="1"/>
</dbReference>
<dbReference type="InterPro" id="IPR039420">
    <property type="entry name" value="WalR-like"/>
</dbReference>
<dbReference type="CDD" id="cd00383">
    <property type="entry name" value="trans_reg_C"/>
    <property type="match status" value="1"/>
</dbReference>
<evidence type="ECO:0000259" key="8">
    <source>
        <dbReference type="PROSITE" id="PS51755"/>
    </source>
</evidence>
<name>A0A6J7IP79_9ZZZZ</name>
<evidence type="ECO:0000256" key="2">
    <source>
        <dbReference type="ARBA" id="ARBA00023012"/>
    </source>
</evidence>
<dbReference type="InterPro" id="IPR016032">
    <property type="entry name" value="Sig_transdc_resp-reg_C-effctor"/>
</dbReference>
<evidence type="ECO:0000256" key="3">
    <source>
        <dbReference type="ARBA" id="ARBA00023015"/>
    </source>
</evidence>
<dbReference type="PANTHER" id="PTHR48111:SF4">
    <property type="entry name" value="DNA-BINDING DUAL TRANSCRIPTIONAL REGULATOR OMPR"/>
    <property type="match status" value="1"/>
</dbReference>
<feature type="compositionally biased region" description="Gly residues" evidence="6">
    <location>
        <begin position="1"/>
        <end position="12"/>
    </location>
</feature>
<dbReference type="Pfam" id="PF00486">
    <property type="entry name" value="Trans_reg_C"/>
    <property type="match status" value="1"/>
</dbReference>
<dbReference type="GO" id="GO:0000976">
    <property type="term" value="F:transcription cis-regulatory region binding"/>
    <property type="evidence" value="ECO:0007669"/>
    <property type="project" value="TreeGrafter"/>
</dbReference>
<evidence type="ECO:0000313" key="9">
    <source>
        <dbReference type="EMBL" id="CAB4932506.1"/>
    </source>
</evidence>
<dbReference type="GO" id="GO:0000156">
    <property type="term" value="F:phosphorelay response regulator activity"/>
    <property type="evidence" value="ECO:0007669"/>
    <property type="project" value="TreeGrafter"/>
</dbReference>
<dbReference type="InterPro" id="IPR011006">
    <property type="entry name" value="CheY-like_superfamily"/>
</dbReference>
<dbReference type="SUPFAM" id="SSF52172">
    <property type="entry name" value="CheY-like"/>
    <property type="match status" value="1"/>
</dbReference>
<feature type="region of interest" description="Disordered" evidence="6">
    <location>
        <begin position="1"/>
        <end position="24"/>
    </location>
</feature>
<proteinExistence type="predicted"/>
<accession>A0A6J7IP79</accession>
<dbReference type="InterPro" id="IPR001789">
    <property type="entry name" value="Sig_transdc_resp-reg_receiver"/>
</dbReference>
<dbReference type="Gene3D" id="3.40.50.2300">
    <property type="match status" value="1"/>
</dbReference>
<keyword evidence="4" id="KW-0238">DNA-binding</keyword>
<dbReference type="GO" id="GO:0006355">
    <property type="term" value="P:regulation of DNA-templated transcription"/>
    <property type="evidence" value="ECO:0007669"/>
    <property type="project" value="InterPro"/>
</dbReference>
<dbReference type="AlphaFoldDB" id="A0A6J7IP79"/>